<dbReference type="GO" id="GO:0007229">
    <property type="term" value="P:integrin-mediated signaling pathway"/>
    <property type="evidence" value="ECO:0007669"/>
    <property type="project" value="TreeGrafter"/>
</dbReference>
<keyword evidence="7" id="KW-1185">Reference proteome</keyword>
<dbReference type="AlphaFoldDB" id="A0A5N5NK15"/>
<dbReference type="InterPro" id="IPR033760">
    <property type="entry name" value="Integrin_beta_N"/>
</dbReference>
<dbReference type="EMBL" id="VFJC01000009">
    <property type="protein sequence ID" value="KAB5567053.1"/>
    <property type="molecule type" value="Genomic_DNA"/>
</dbReference>
<name>A0A5N5NK15_PANHP</name>
<dbReference type="Pfam" id="PF17205">
    <property type="entry name" value="PSI_integrin"/>
    <property type="match status" value="1"/>
</dbReference>
<dbReference type="GO" id="GO:0098609">
    <property type="term" value="P:cell-cell adhesion"/>
    <property type="evidence" value="ECO:0007669"/>
    <property type="project" value="TreeGrafter"/>
</dbReference>
<organism evidence="6 7">
    <name type="scientific">Pangasianodon hypophthalmus</name>
    <name type="common">Striped catfish</name>
    <name type="synonym">Helicophagus hypophthalmus</name>
    <dbReference type="NCBI Taxonomy" id="310915"/>
    <lineage>
        <taxon>Eukaryota</taxon>
        <taxon>Metazoa</taxon>
        <taxon>Chordata</taxon>
        <taxon>Craniata</taxon>
        <taxon>Vertebrata</taxon>
        <taxon>Euteleostomi</taxon>
        <taxon>Actinopterygii</taxon>
        <taxon>Neopterygii</taxon>
        <taxon>Teleostei</taxon>
        <taxon>Ostariophysi</taxon>
        <taxon>Siluriformes</taxon>
        <taxon>Pangasiidae</taxon>
        <taxon>Pangasianodon</taxon>
    </lineage>
</organism>
<keyword evidence="2" id="KW-1003">Cell membrane</keyword>
<keyword evidence="3" id="KW-1015">Disulfide bond</keyword>
<comment type="subcellular location">
    <subcellularLocation>
        <location evidence="1">Cell membrane</location>
    </subcellularLocation>
</comment>
<dbReference type="PANTHER" id="PTHR10082">
    <property type="entry name" value="INTEGRIN BETA SUBUNIT"/>
    <property type="match status" value="1"/>
</dbReference>
<dbReference type="Gene3D" id="3.30.1680.10">
    <property type="entry name" value="ligand-binding face of the semaphorins, domain 2"/>
    <property type="match status" value="1"/>
</dbReference>
<keyword evidence="4" id="KW-0325">Glycoprotein</keyword>
<comment type="caution">
    <text evidence="6">The sequence shown here is derived from an EMBL/GenBank/DDBJ whole genome shotgun (WGS) entry which is preliminary data.</text>
</comment>
<dbReference type="PANTHER" id="PTHR10082:SF42">
    <property type="entry name" value="INTEGRIN BETA-4"/>
    <property type="match status" value="1"/>
</dbReference>
<feature type="domain" description="PSI" evidence="5">
    <location>
        <begin position="59"/>
        <end position="103"/>
    </location>
</feature>
<evidence type="ECO:0000256" key="1">
    <source>
        <dbReference type="ARBA" id="ARBA00004236"/>
    </source>
</evidence>
<dbReference type="GO" id="GO:0009986">
    <property type="term" value="C:cell surface"/>
    <property type="evidence" value="ECO:0007669"/>
    <property type="project" value="TreeGrafter"/>
</dbReference>
<evidence type="ECO:0000313" key="6">
    <source>
        <dbReference type="EMBL" id="KAB5567053.1"/>
    </source>
</evidence>
<sequence length="135" mass="15084">MVLIQGYWKLVGCGTIRSIRLGLGDSVLKRSEMGRWAWHLSVVFLSLTLIGHHVVSANRCAASKATNCSECLQTGFGCAYCSDEVFGFDRCDLLENLKSHDCVQTVSVQSSMSMTQKMTMTLAIREKHRVEMEVF</sequence>
<gene>
    <name evidence="6" type="ORF">PHYPO_G00228400</name>
</gene>
<evidence type="ECO:0000259" key="5">
    <source>
        <dbReference type="SMART" id="SM00423"/>
    </source>
</evidence>
<evidence type="ECO:0000256" key="2">
    <source>
        <dbReference type="ARBA" id="ARBA00022475"/>
    </source>
</evidence>
<dbReference type="GO" id="GO:0008305">
    <property type="term" value="C:integrin complex"/>
    <property type="evidence" value="ECO:0007669"/>
    <property type="project" value="TreeGrafter"/>
</dbReference>
<protein>
    <recommendedName>
        <fullName evidence="5">PSI domain-containing protein</fullName>
    </recommendedName>
</protein>
<dbReference type="GO" id="GO:0007160">
    <property type="term" value="P:cell-matrix adhesion"/>
    <property type="evidence" value="ECO:0007669"/>
    <property type="project" value="TreeGrafter"/>
</dbReference>
<accession>A0A5N5NK15</accession>
<dbReference type="SMART" id="SM00423">
    <property type="entry name" value="PSI"/>
    <property type="match status" value="1"/>
</dbReference>
<dbReference type="InterPro" id="IPR016201">
    <property type="entry name" value="PSI"/>
</dbReference>
<evidence type="ECO:0000256" key="3">
    <source>
        <dbReference type="ARBA" id="ARBA00023157"/>
    </source>
</evidence>
<proteinExistence type="predicted"/>
<dbReference type="GO" id="GO:0016477">
    <property type="term" value="P:cell migration"/>
    <property type="evidence" value="ECO:0007669"/>
    <property type="project" value="TreeGrafter"/>
</dbReference>
<dbReference type="Proteomes" id="UP000327468">
    <property type="component" value="Chromosome 8"/>
</dbReference>
<reference evidence="6 7" key="1">
    <citation type="submission" date="2019-06" db="EMBL/GenBank/DDBJ databases">
        <title>A chromosome-scale genome assembly of the striped catfish, Pangasianodon hypophthalmus.</title>
        <authorList>
            <person name="Wen M."/>
            <person name="Zahm M."/>
            <person name="Roques C."/>
            <person name="Cabau C."/>
            <person name="Klopp C."/>
            <person name="Donnadieu C."/>
            <person name="Jouanno E."/>
            <person name="Avarre J.-C."/>
            <person name="Campet M."/>
            <person name="Ha T.T.T."/>
            <person name="Dugue R."/>
            <person name="Lampietro C."/>
            <person name="Louis A."/>
            <person name="Herpin A."/>
            <person name="Echchiki A."/>
            <person name="Berthelot C."/>
            <person name="Parey E."/>
            <person name="Roest-Crollius H."/>
            <person name="Braasch I."/>
            <person name="Postlethwait J."/>
            <person name="Bobe J."/>
            <person name="Montfort J."/>
            <person name="Bouchez O."/>
            <person name="Begum T."/>
            <person name="Schartl M."/>
            <person name="Guiguen Y."/>
        </authorList>
    </citation>
    <scope>NUCLEOTIDE SEQUENCE [LARGE SCALE GENOMIC DNA]</scope>
    <source>
        <strain evidence="6 7">Indonesia</strain>
        <tissue evidence="6">Blood</tissue>
    </source>
</reference>
<dbReference type="GO" id="GO:0033627">
    <property type="term" value="P:cell adhesion mediated by integrin"/>
    <property type="evidence" value="ECO:0007669"/>
    <property type="project" value="TreeGrafter"/>
</dbReference>
<dbReference type="GO" id="GO:0005925">
    <property type="term" value="C:focal adhesion"/>
    <property type="evidence" value="ECO:0007669"/>
    <property type="project" value="TreeGrafter"/>
</dbReference>
<evidence type="ECO:0000313" key="7">
    <source>
        <dbReference type="Proteomes" id="UP000327468"/>
    </source>
</evidence>
<dbReference type="SUPFAM" id="SSF103575">
    <property type="entry name" value="Plexin repeat"/>
    <property type="match status" value="1"/>
</dbReference>
<dbReference type="GO" id="GO:0005178">
    <property type="term" value="F:integrin binding"/>
    <property type="evidence" value="ECO:0007669"/>
    <property type="project" value="TreeGrafter"/>
</dbReference>
<evidence type="ECO:0000256" key="4">
    <source>
        <dbReference type="ARBA" id="ARBA00023180"/>
    </source>
</evidence>
<keyword evidence="2" id="KW-0472">Membrane</keyword>
<dbReference type="InterPro" id="IPR015812">
    <property type="entry name" value="Integrin_bsu"/>
</dbReference>